<reference evidence="2 4" key="1">
    <citation type="submission" date="2017-08" db="EMBL/GenBank/DDBJ databases">
        <title>Draft Genome Sequence of Hafnia alvei CITHA-6 Isolated from Raw Bovine Milk.</title>
        <authorList>
            <person name="Culligan E.P."/>
            <person name="Mcsweeney A."/>
            <person name="O'Doherty C."/>
            <person name="Gleeson E."/>
            <person name="O'Riordan D."/>
            <person name="Sleator R.D."/>
        </authorList>
    </citation>
    <scope>NUCLEOTIDE SEQUENCE [LARGE SCALE GENOMIC DNA]</scope>
    <source>
        <strain evidence="2 4">CITHA-6</strain>
    </source>
</reference>
<reference evidence="3 5" key="2">
    <citation type="submission" date="2019-02" db="EMBL/GenBank/DDBJ databases">
        <title>Comparative genomic analysis of the Hafnia genus genomes.</title>
        <authorList>
            <person name="Zhiqiu Y."/>
            <person name="Chao Y."/>
            <person name="Yuhui D."/>
            <person name="Di H."/>
            <person name="Bin L."/>
        </authorList>
    </citation>
    <scope>NUCLEOTIDE SEQUENCE [LARGE SCALE GENOMIC DNA]</scope>
    <source>
        <strain evidence="3 5">PCM_1194</strain>
    </source>
</reference>
<comment type="caution">
    <text evidence="2">The sequence shown here is derived from an EMBL/GenBank/DDBJ whole genome shotgun (WGS) entry which is preliminary data.</text>
</comment>
<evidence type="ECO:0000313" key="2">
    <source>
        <dbReference type="EMBL" id="PAV98472.1"/>
    </source>
</evidence>
<keyword evidence="1" id="KW-0472">Membrane</keyword>
<evidence type="ECO:0000313" key="4">
    <source>
        <dbReference type="Proteomes" id="UP000218796"/>
    </source>
</evidence>
<keyword evidence="1" id="KW-1133">Transmembrane helix</keyword>
<gene>
    <name evidence="2" type="ORF">CJD50_03100</name>
    <name evidence="3" type="ORF">EYY89_13860</name>
</gene>
<dbReference type="EMBL" id="NQMS01000001">
    <property type="protein sequence ID" value="PAV98472.1"/>
    <property type="molecule type" value="Genomic_DNA"/>
</dbReference>
<protein>
    <submittedName>
        <fullName evidence="2">Uncharacterized protein</fullName>
    </submittedName>
</protein>
<organism evidence="2 4">
    <name type="scientific">Hafnia paralvei</name>
    <dbReference type="NCBI Taxonomy" id="546367"/>
    <lineage>
        <taxon>Bacteria</taxon>
        <taxon>Pseudomonadati</taxon>
        <taxon>Pseudomonadota</taxon>
        <taxon>Gammaproteobacteria</taxon>
        <taxon>Enterobacterales</taxon>
        <taxon>Hafniaceae</taxon>
        <taxon>Hafnia</taxon>
    </lineage>
</organism>
<evidence type="ECO:0000313" key="3">
    <source>
        <dbReference type="EMBL" id="TBM25344.1"/>
    </source>
</evidence>
<keyword evidence="1" id="KW-0812">Transmembrane</keyword>
<proteinExistence type="predicted"/>
<name>A0A2A2MHN3_9GAMM</name>
<dbReference type="AlphaFoldDB" id="A0A2A2MHN3"/>
<accession>A0A2A2MHN3</accession>
<evidence type="ECO:0000313" key="5">
    <source>
        <dbReference type="Proteomes" id="UP000293380"/>
    </source>
</evidence>
<dbReference type="OrthoDB" id="6637850at2"/>
<feature type="transmembrane region" description="Helical" evidence="1">
    <location>
        <begin position="60"/>
        <end position="82"/>
    </location>
</feature>
<dbReference type="KEGG" id="hpar:AL518_17320"/>
<evidence type="ECO:0000256" key="1">
    <source>
        <dbReference type="SAM" id="Phobius"/>
    </source>
</evidence>
<dbReference type="GeneID" id="69638128"/>
<dbReference type="Proteomes" id="UP000218796">
    <property type="component" value="Unassembled WGS sequence"/>
</dbReference>
<feature type="transmembrane region" description="Helical" evidence="1">
    <location>
        <begin position="6"/>
        <end position="25"/>
    </location>
</feature>
<keyword evidence="4" id="KW-1185">Reference proteome</keyword>
<dbReference type="EMBL" id="SITD01000060">
    <property type="protein sequence ID" value="TBM25344.1"/>
    <property type="molecule type" value="Genomic_DNA"/>
</dbReference>
<sequence length="87" mass="9523">MKHRVISILIALIVFEAQVILLDVLSKAENMPVSLNPLNAISAVAFVLGWTTGLNSSMALVTATVALLLIPIGVYCLCHTWLKQRHR</sequence>
<dbReference type="Proteomes" id="UP000293380">
    <property type="component" value="Unassembled WGS sequence"/>
</dbReference>
<dbReference type="RefSeq" id="WP_008813020.1">
    <property type="nucleotide sequence ID" value="NZ_CALECD010000092.1"/>
</dbReference>